<evidence type="ECO:0000313" key="21">
    <source>
        <dbReference type="EMBL" id="KKQ69369.1"/>
    </source>
</evidence>
<feature type="transmembrane region" description="Helical" evidence="18">
    <location>
        <begin position="59"/>
        <end position="79"/>
    </location>
</feature>
<feature type="compositionally biased region" description="Polar residues" evidence="17">
    <location>
        <begin position="755"/>
        <end position="769"/>
    </location>
</feature>
<dbReference type="Gene3D" id="3.40.710.10">
    <property type="entry name" value="DD-peptidase/beta-lactamase superfamily"/>
    <property type="match status" value="1"/>
</dbReference>
<dbReference type="GO" id="GO:0008360">
    <property type="term" value="P:regulation of cell shape"/>
    <property type="evidence" value="ECO:0007669"/>
    <property type="project" value="UniProtKB-KW"/>
</dbReference>
<evidence type="ECO:0000256" key="3">
    <source>
        <dbReference type="ARBA" id="ARBA00007739"/>
    </source>
</evidence>
<dbReference type="Proteomes" id="UP000034022">
    <property type="component" value="Unassembled WGS sequence"/>
</dbReference>
<comment type="subcellular location">
    <subcellularLocation>
        <location evidence="1">Cell membrane</location>
    </subcellularLocation>
</comment>
<dbReference type="GO" id="GO:0030288">
    <property type="term" value="C:outer membrane-bounded periplasmic space"/>
    <property type="evidence" value="ECO:0007669"/>
    <property type="project" value="TreeGrafter"/>
</dbReference>
<evidence type="ECO:0000256" key="2">
    <source>
        <dbReference type="ARBA" id="ARBA00007090"/>
    </source>
</evidence>
<dbReference type="GO" id="GO:0071555">
    <property type="term" value="P:cell wall organization"/>
    <property type="evidence" value="ECO:0007669"/>
    <property type="project" value="UniProtKB-KW"/>
</dbReference>
<dbReference type="Pfam" id="PF00912">
    <property type="entry name" value="Transgly"/>
    <property type="match status" value="1"/>
</dbReference>
<dbReference type="GO" id="GO:0009252">
    <property type="term" value="P:peptidoglycan biosynthetic process"/>
    <property type="evidence" value="ECO:0007669"/>
    <property type="project" value="UniProtKB-KW"/>
</dbReference>
<evidence type="ECO:0000256" key="16">
    <source>
        <dbReference type="ARBA" id="ARBA00049902"/>
    </source>
</evidence>
<comment type="catalytic activity">
    <reaction evidence="15">
        <text>Preferential cleavage: (Ac)2-L-Lys-D-Ala-|-D-Ala. Also transpeptidation of peptidyl-alanyl moieties that are N-acyl substituents of D-alanine.</text>
        <dbReference type="EC" id="3.4.16.4"/>
    </reaction>
</comment>
<dbReference type="PANTHER" id="PTHR32282">
    <property type="entry name" value="BINDING PROTEIN TRANSPEPTIDASE, PUTATIVE-RELATED"/>
    <property type="match status" value="1"/>
</dbReference>
<dbReference type="InterPro" id="IPR012338">
    <property type="entry name" value="Beta-lactam/transpept-like"/>
</dbReference>
<keyword evidence="13" id="KW-0511">Multifunctional enzyme</keyword>
<dbReference type="Gene3D" id="2.60.40.10">
    <property type="entry name" value="Immunoglobulins"/>
    <property type="match status" value="1"/>
</dbReference>
<accession>A0A0G0M6R5</accession>
<keyword evidence="18" id="KW-1133">Transmembrane helix</keyword>
<evidence type="ECO:0000256" key="5">
    <source>
        <dbReference type="ARBA" id="ARBA00022645"/>
    </source>
</evidence>
<keyword evidence="5" id="KW-0121">Carboxypeptidase</keyword>
<dbReference type="InterPro" id="IPR013783">
    <property type="entry name" value="Ig-like_fold"/>
</dbReference>
<evidence type="ECO:0000256" key="15">
    <source>
        <dbReference type="ARBA" id="ARBA00034000"/>
    </source>
</evidence>
<dbReference type="InterPro" id="IPR036950">
    <property type="entry name" value="PBP_transglycosylase"/>
</dbReference>
<keyword evidence="10" id="KW-0133">Cell shape</keyword>
<keyword evidence="12 18" id="KW-0472">Membrane</keyword>
<reference evidence="21 22" key="1">
    <citation type="journal article" date="2015" name="Nature">
        <title>rRNA introns, odd ribosomes, and small enigmatic genomes across a large radiation of phyla.</title>
        <authorList>
            <person name="Brown C.T."/>
            <person name="Hug L.A."/>
            <person name="Thomas B.C."/>
            <person name="Sharon I."/>
            <person name="Castelle C.J."/>
            <person name="Singh A."/>
            <person name="Wilkins M.J."/>
            <person name="Williams K.H."/>
            <person name="Banfield J.F."/>
        </authorList>
    </citation>
    <scope>NUCLEOTIDE SEQUENCE [LARGE SCALE GENOMIC DNA]</scope>
</reference>
<keyword evidence="11" id="KW-0573">Peptidoglycan synthesis</keyword>
<evidence type="ECO:0000256" key="6">
    <source>
        <dbReference type="ARBA" id="ARBA00022670"/>
    </source>
</evidence>
<protein>
    <submittedName>
        <fullName evidence="21">Penicillin-binding protein, 1A family</fullName>
    </submittedName>
</protein>
<keyword evidence="14" id="KW-0961">Cell wall biogenesis/degradation</keyword>
<organism evidence="21 22">
    <name type="scientific">Candidatus Falkowbacteria bacterium GW2011_GWE1_38_31</name>
    <dbReference type="NCBI Taxonomy" id="1618638"/>
    <lineage>
        <taxon>Bacteria</taxon>
        <taxon>Candidatus Falkowiibacteriota</taxon>
    </lineage>
</organism>
<dbReference type="SUPFAM" id="SSF56601">
    <property type="entry name" value="beta-lactamase/transpeptidase-like"/>
    <property type="match status" value="1"/>
</dbReference>
<dbReference type="GO" id="GO:0008658">
    <property type="term" value="F:penicillin binding"/>
    <property type="evidence" value="ECO:0007669"/>
    <property type="project" value="InterPro"/>
</dbReference>
<comment type="similarity">
    <text evidence="2">In the C-terminal section; belongs to the transpeptidase family.</text>
</comment>
<comment type="caution">
    <text evidence="21">The sequence shown here is derived from an EMBL/GenBank/DDBJ whole genome shotgun (WGS) entry which is preliminary data.</text>
</comment>
<dbReference type="InterPro" id="IPR001264">
    <property type="entry name" value="Glyco_trans_51"/>
</dbReference>
<dbReference type="AlphaFoldDB" id="A0A0G0M6R5"/>
<dbReference type="PATRIC" id="fig|1618638.3.peg.1241"/>
<keyword evidence="8" id="KW-0808">Transferase</keyword>
<feature type="domain" description="Penicillin-binding protein transpeptidase" evidence="19">
    <location>
        <begin position="374"/>
        <end position="654"/>
    </location>
</feature>
<dbReference type="InterPro" id="IPR050396">
    <property type="entry name" value="Glycosyltr_51/Transpeptidase"/>
</dbReference>
<evidence type="ECO:0000256" key="12">
    <source>
        <dbReference type="ARBA" id="ARBA00023136"/>
    </source>
</evidence>
<evidence type="ECO:0000256" key="4">
    <source>
        <dbReference type="ARBA" id="ARBA00022475"/>
    </source>
</evidence>
<evidence type="ECO:0000256" key="8">
    <source>
        <dbReference type="ARBA" id="ARBA00022679"/>
    </source>
</evidence>
<evidence type="ECO:0000256" key="7">
    <source>
        <dbReference type="ARBA" id="ARBA00022676"/>
    </source>
</evidence>
<dbReference type="GO" id="GO:0009002">
    <property type="term" value="F:serine-type D-Ala-D-Ala carboxypeptidase activity"/>
    <property type="evidence" value="ECO:0007669"/>
    <property type="project" value="UniProtKB-EC"/>
</dbReference>
<keyword evidence="4" id="KW-1003">Cell membrane</keyword>
<feature type="region of interest" description="Disordered" evidence="17">
    <location>
        <begin position="755"/>
        <end position="775"/>
    </location>
</feature>
<dbReference type="Gene3D" id="1.10.3810.10">
    <property type="entry name" value="Biosynthetic peptidoglycan transglycosylase-like"/>
    <property type="match status" value="1"/>
</dbReference>
<dbReference type="Pfam" id="PF00905">
    <property type="entry name" value="Transpeptidase"/>
    <property type="match status" value="1"/>
</dbReference>
<dbReference type="Pfam" id="PF17957">
    <property type="entry name" value="Big_7"/>
    <property type="match status" value="1"/>
</dbReference>
<dbReference type="GO" id="GO:0006508">
    <property type="term" value="P:proteolysis"/>
    <property type="evidence" value="ECO:0007669"/>
    <property type="project" value="UniProtKB-KW"/>
</dbReference>
<dbReference type="InterPro" id="IPR001460">
    <property type="entry name" value="PCN-bd_Tpept"/>
</dbReference>
<dbReference type="InterPro" id="IPR023346">
    <property type="entry name" value="Lysozyme-like_dom_sf"/>
</dbReference>
<evidence type="ECO:0000313" key="22">
    <source>
        <dbReference type="Proteomes" id="UP000034022"/>
    </source>
</evidence>
<dbReference type="GO" id="GO:0008955">
    <property type="term" value="F:peptidoglycan glycosyltransferase activity"/>
    <property type="evidence" value="ECO:0007669"/>
    <property type="project" value="UniProtKB-EC"/>
</dbReference>
<evidence type="ECO:0000259" key="20">
    <source>
        <dbReference type="Pfam" id="PF00912"/>
    </source>
</evidence>
<evidence type="ECO:0000259" key="19">
    <source>
        <dbReference type="Pfam" id="PF00905"/>
    </source>
</evidence>
<keyword evidence="9" id="KW-0378">Hydrolase</keyword>
<evidence type="ECO:0000256" key="14">
    <source>
        <dbReference type="ARBA" id="ARBA00023316"/>
    </source>
</evidence>
<evidence type="ECO:0000256" key="18">
    <source>
        <dbReference type="SAM" id="Phobius"/>
    </source>
</evidence>
<evidence type="ECO:0000256" key="17">
    <source>
        <dbReference type="SAM" id="MobiDB-lite"/>
    </source>
</evidence>
<dbReference type="EMBL" id="LBUU01000015">
    <property type="protein sequence ID" value="KKQ69369.1"/>
    <property type="molecule type" value="Genomic_DNA"/>
</dbReference>
<comment type="catalytic activity">
    <reaction evidence="16">
        <text>[GlcNAc-(1-&gt;4)-Mur2Ac(oyl-L-Ala-gamma-D-Glu-L-Lys-D-Ala-D-Ala)](n)-di-trans,octa-cis-undecaprenyl diphosphate + beta-D-GlcNAc-(1-&gt;4)-Mur2Ac(oyl-L-Ala-gamma-D-Glu-L-Lys-D-Ala-D-Ala)-di-trans,octa-cis-undecaprenyl diphosphate = [GlcNAc-(1-&gt;4)-Mur2Ac(oyl-L-Ala-gamma-D-Glu-L-Lys-D-Ala-D-Ala)](n+1)-di-trans,octa-cis-undecaprenyl diphosphate + di-trans,octa-cis-undecaprenyl diphosphate + H(+)</text>
        <dbReference type="Rhea" id="RHEA:23708"/>
        <dbReference type="Rhea" id="RHEA-COMP:9602"/>
        <dbReference type="Rhea" id="RHEA-COMP:9603"/>
        <dbReference type="ChEBI" id="CHEBI:15378"/>
        <dbReference type="ChEBI" id="CHEBI:58405"/>
        <dbReference type="ChEBI" id="CHEBI:60033"/>
        <dbReference type="ChEBI" id="CHEBI:78435"/>
        <dbReference type="EC" id="2.4.99.28"/>
    </reaction>
</comment>
<comment type="similarity">
    <text evidence="3">In the N-terminal section; belongs to the glycosyltransferase 51 family.</text>
</comment>
<sequence>MPIPPLKNSKNQSWRMQKKKYFLGRSTATNSLSHKNPGNMSRKFFNNRQILSDSLKKKLLIGFGVAGLLIFLSGSFMLFQISRSLPDPNRLIEREIAQSTKIYDRTGENVLYEIHGDQQRTLISLSEIPEHLKWATIAIEDKNFYEHKGISIWGIFRGVVWQTIRGKKAQGGSTLTQQFIKNSILTSERTITRKIKEWLLAYRLENRFSKDEILQMYFNEIPYGSTAYGVEAASQKYFGKTVKDINLAEAAILAALPQGPSRYSPYGSNIDLLLGRQRYILDLMVDQGHATEEEAEEAKNYELTFSPPTANIKAPHFVMYVKEILSSKYGEKMVEQGGLKIITTLDLYKQEIAEEVVKEQAEKNLKNFNATNAALVAINPKNGQILCMVGSKDYFDQEIDGQVNITTSKRQPGSSLKPLVYAAAFIKGYTPNTILYDVITNFSNDATKPYEPRNYDSAEHGPVSIRKALAGSLNVPAVKAIYLAGIKNVTNLAFDLGYTTLSDPDRFGLSLVLGGGEVKLIEHANAYSAFAREGVLHPVSAILRVEKPDGTVLEEFQENEKKVLDPKIARQINDVLSDNGARAYIFGERNWLTLGTRPVAAKTGTTNDYRDAWTMGYTPSIVAGVWVGNNDNSEMKRGADGGVVAAPIWHNFMEKVLGDTPIEKFKPAEIPTTGKAMLDGQVDTGNIVKIDKISGLLATEYTPAHLIIEKSFSQPHSILYYVDKDNPLGPSPENPEKDPQFQLWESRVLAWAEKQNASSTETVTDSSPPTEKDNIHLPENIPSVSFISPSNNQSILEPVLFARIETSAPRGVSRVEYSLNGNLFYTTEEYPYSLAKQIDFLKNGFHNLSVRVCDDVDNCAEKEIEFNLILDNNNKEKSIETFLIKPSNGLAVSNVDFPLPIEITINEPSSVASIDYYFSDSENKKTKLETVNAPDNKSISINWESAPPSGVYSLFAEIKTWTKKSIETNKITITINNIENKKEAQ</sequence>
<dbReference type="NCBIfam" id="TIGR02074">
    <property type="entry name" value="PBP_1a_fam"/>
    <property type="match status" value="1"/>
</dbReference>
<name>A0A0G0M6R5_9BACT</name>
<keyword evidence="7" id="KW-0328">Glycosyltransferase</keyword>
<evidence type="ECO:0000256" key="10">
    <source>
        <dbReference type="ARBA" id="ARBA00022960"/>
    </source>
</evidence>
<keyword evidence="18" id="KW-0812">Transmembrane</keyword>
<dbReference type="SUPFAM" id="SSF53955">
    <property type="entry name" value="Lysozyme-like"/>
    <property type="match status" value="1"/>
</dbReference>
<gene>
    <name evidence="21" type="ORF">US91_C0015G0007</name>
</gene>
<keyword evidence="6" id="KW-0645">Protease</keyword>
<dbReference type="FunFam" id="1.10.3810.10:FF:000001">
    <property type="entry name" value="Penicillin-binding protein 1A"/>
    <property type="match status" value="1"/>
</dbReference>
<evidence type="ECO:0000256" key="9">
    <source>
        <dbReference type="ARBA" id="ARBA00022801"/>
    </source>
</evidence>
<evidence type="ECO:0000256" key="13">
    <source>
        <dbReference type="ARBA" id="ARBA00023268"/>
    </source>
</evidence>
<feature type="domain" description="Glycosyl transferase family 51" evidence="20">
    <location>
        <begin position="109"/>
        <end position="284"/>
    </location>
</feature>
<dbReference type="PANTHER" id="PTHR32282:SF11">
    <property type="entry name" value="PENICILLIN-BINDING PROTEIN 1B"/>
    <property type="match status" value="1"/>
</dbReference>
<evidence type="ECO:0000256" key="1">
    <source>
        <dbReference type="ARBA" id="ARBA00004236"/>
    </source>
</evidence>
<proteinExistence type="inferred from homology"/>
<evidence type="ECO:0000256" key="11">
    <source>
        <dbReference type="ARBA" id="ARBA00022984"/>
    </source>
</evidence>
<dbReference type="GO" id="GO:0005886">
    <property type="term" value="C:plasma membrane"/>
    <property type="evidence" value="ECO:0007669"/>
    <property type="project" value="UniProtKB-SubCell"/>
</dbReference>